<dbReference type="Gramene" id="LPERR03G34610.1">
    <property type="protein sequence ID" value="LPERR03G34610.1"/>
    <property type="gene ID" value="LPERR03G34610"/>
</dbReference>
<name>A0A0D9W189_9ORYZ</name>
<evidence type="ECO:0008006" key="3">
    <source>
        <dbReference type="Google" id="ProtNLM"/>
    </source>
</evidence>
<evidence type="ECO:0000313" key="1">
    <source>
        <dbReference type="EnsemblPlants" id="LPERR03G34610.1"/>
    </source>
</evidence>
<reference evidence="1" key="3">
    <citation type="submission" date="2015-04" db="UniProtKB">
        <authorList>
            <consortium name="EnsemblPlants"/>
        </authorList>
    </citation>
    <scope>IDENTIFICATION</scope>
</reference>
<protein>
    <recommendedName>
        <fullName evidence="3">Cathepsin propeptide inhibitor domain-containing protein</fullName>
    </recommendedName>
</protein>
<sequence>MEDDDQAMKARFEGWIKTYKDEVEKARRFKLFKSVARFADANLKIDKGREAIMRRPTRYRVNTSQNECVSDVKCRNAMASLFRFCTL</sequence>
<organism evidence="1 2">
    <name type="scientific">Leersia perrieri</name>
    <dbReference type="NCBI Taxonomy" id="77586"/>
    <lineage>
        <taxon>Eukaryota</taxon>
        <taxon>Viridiplantae</taxon>
        <taxon>Streptophyta</taxon>
        <taxon>Embryophyta</taxon>
        <taxon>Tracheophyta</taxon>
        <taxon>Spermatophyta</taxon>
        <taxon>Magnoliopsida</taxon>
        <taxon>Liliopsida</taxon>
        <taxon>Poales</taxon>
        <taxon>Poaceae</taxon>
        <taxon>BOP clade</taxon>
        <taxon>Oryzoideae</taxon>
        <taxon>Oryzeae</taxon>
        <taxon>Oryzinae</taxon>
        <taxon>Leersia</taxon>
    </lineage>
</organism>
<evidence type="ECO:0000313" key="2">
    <source>
        <dbReference type="Proteomes" id="UP000032180"/>
    </source>
</evidence>
<keyword evidence="2" id="KW-1185">Reference proteome</keyword>
<reference evidence="1 2" key="1">
    <citation type="submission" date="2012-08" db="EMBL/GenBank/DDBJ databases">
        <title>Oryza genome evolution.</title>
        <authorList>
            <person name="Wing R.A."/>
        </authorList>
    </citation>
    <scope>NUCLEOTIDE SEQUENCE</scope>
</reference>
<dbReference type="EnsemblPlants" id="LPERR03G34610.1">
    <property type="protein sequence ID" value="LPERR03G34610.1"/>
    <property type="gene ID" value="LPERR03G34610"/>
</dbReference>
<reference evidence="2" key="2">
    <citation type="submission" date="2013-12" db="EMBL/GenBank/DDBJ databases">
        <authorList>
            <person name="Yu Y."/>
            <person name="Lee S."/>
            <person name="de Baynast K."/>
            <person name="Wissotski M."/>
            <person name="Liu L."/>
            <person name="Talag J."/>
            <person name="Goicoechea J."/>
            <person name="Angelova A."/>
            <person name="Jetty R."/>
            <person name="Kudrna D."/>
            <person name="Golser W."/>
            <person name="Rivera L."/>
            <person name="Zhang J."/>
            <person name="Wing R."/>
        </authorList>
    </citation>
    <scope>NUCLEOTIDE SEQUENCE</scope>
</reference>
<dbReference type="Proteomes" id="UP000032180">
    <property type="component" value="Chromosome 3"/>
</dbReference>
<dbReference type="AlphaFoldDB" id="A0A0D9W189"/>
<dbReference type="HOGENOM" id="CLU_2486621_0_0_1"/>
<accession>A0A0D9W189</accession>
<proteinExistence type="predicted"/>